<proteinExistence type="predicted"/>
<evidence type="ECO:0000313" key="1">
    <source>
        <dbReference type="EMBL" id="KAJ8667342.1"/>
    </source>
</evidence>
<dbReference type="Proteomes" id="UP001239111">
    <property type="component" value="Chromosome 4"/>
</dbReference>
<gene>
    <name evidence="1" type="ORF">QAD02_009004</name>
</gene>
<keyword evidence="2" id="KW-1185">Reference proteome</keyword>
<evidence type="ECO:0000313" key="2">
    <source>
        <dbReference type="Proteomes" id="UP001239111"/>
    </source>
</evidence>
<sequence length="275" mass="31271">MKLVIAISICVSSIAAINPTSSPTQDDGGINTNDLSWYEICGLINQMEVENPRFIEALLEALPSSSLEEVHQHCPRGPSKPLPDVYEAGPSGLQNNVVEPQPGGSRGMQDIENEVNPKPLTDEDRRQRLETEMKKLVKKFVKNRYELQILEQRLQRALESRRHMNEFSECPADPARLVPDEQVSPEEPEEMLRSLQGMNEQFRGLLFHVIMQKSDIEMEIKNMQDLAKGQGGKLTTTEIIRHLQNFNQELNILNMNLESMRNEFLVNLGLLSRIL</sequence>
<reference evidence="1" key="1">
    <citation type="submission" date="2023-04" db="EMBL/GenBank/DDBJ databases">
        <title>A chromosome-level genome assembly of the parasitoid wasp Eretmocerus hayati.</title>
        <authorList>
            <person name="Zhong Y."/>
            <person name="Liu S."/>
            <person name="Liu Y."/>
        </authorList>
    </citation>
    <scope>NUCLEOTIDE SEQUENCE</scope>
    <source>
        <strain evidence="1">ZJU_SS_LIU_2023</strain>
    </source>
</reference>
<protein>
    <submittedName>
        <fullName evidence="1">Uncharacterized protein</fullName>
    </submittedName>
</protein>
<comment type="caution">
    <text evidence="1">The sequence shown here is derived from an EMBL/GenBank/DDBJ whole genome shotgun (WGS) entry which is preliminary data.</text>
</comment>
<accession>A0ACC2N8F1</accession>
<organism evidence="1 2">
    <name type="scientific">Eretmocerus hayati</name>
    <dbReference type="NCBI Taxonomy" id="131215"/>
    <lineage>
        <taxon>Eukaryota</taxon>
        <taxon>Metazoa</taxon>
        <taxon>Ecdysozoa</taxon>
        <taxon>Arthropoda</taxon>
        <taxon>Hexapoda</taxon>
        <taxon>Insecta</taxon>
        <taxon>Pterygota</taxon>
        <taxon>Neoptera</taxon>
        <taxon>Endopterygota</taxon>
        <taxon>Hymenoptera</taxon>
        <taxon>Apocrita</taxon>
        <taxon>Proctotrupomorpha</taxon>
        <taxon>Chalcidoidea</taxon>
        <taxon>Aphelinidae</taxon>
        <taxon>Aphelininae</taxon>
        <taxon>Eretmocerus</taxon>
    </lineage>
</organism>
<dbReference type="EMBL" id="CM056744">
    <property type="protein sequence ID" value="KAJ8667342.1"/>
    <property type="molecule type" value="Genomic_DNA"/>
</dbReference>
<name>A0ACC2N8F1_9HYME</name>